<feature type="region of interest" description="Disordered" evidence="3">
    <location>
        <begin position="322"/>
        <end position="464"/>
    </location>
</feature>
<feature type="compositionally biased region" description="Polar residues" evidence="3">
    <location>
        <begin position="453"/>
        <end position="464"/>
    </location>
</feature>
<keyword evidence="2" id="KW-0430">Lectin</keyword>
<evidence type="ECO:0000256" key="5">
    <source>
        <dbReference type="SAM" id="SignalP"/>
    </source>
</evidence>
<evidence type="ECO:0000313" key="8">
    <source>
        <dbReference type="Proteomes" id="UP000015104"/>
    </source>
</evidence>
<keyword evidence="5" id="KW-0732">Signal</keyword>
<evidence type="ECO:0000313" key="7">
    <source>
        <dbReference type="EnsemblMetazoa" id="tetur02g08980.1"/>
    </source>
</evidence>
<feature type="transmembrane region" description="Helical" evidence="4">
    <location>
        <begin position="483"/>
        <end position="506"/>
    </location>
</feature>
<evidence type="ECO:0000256" key="3">
    <source>
        <dbReference type="SAM" id="MobiDB-lite"/>
    </source>
</evidence>
<evidence type="ECO:0000259" key="6">
    <source>
        <dbReference type="PROSITE" id="PS50228"/>
    </source>
</evidence>
<feature type="signal peptide" evidence="5">
    <location>
        <begin position="1"/>
        <end position="19"/>
    </location>
</feature>
<feature type="compositionally biased region" description="Low complexity" evidence="3">
    <location>
        <begin position="430"/>
        <end position="446"/>
    </location>
</feature>
<dbReference type="Gene3D" id="2.60.120.740">
    <property type="match status" value="1"/>
</dbReference>
<feature type="compositionally biased region" description="Basic and acidic residues" evidence="3">
    <location>
        <begin position="180"/>
        <end position="194"/>
    </location>
</feature>
<dbReference type="PROSITE" id="PS50228">
    <property type="entry name" value="SUEL_LECTIN"/>
    <property type="match status" value="1"/>
</dbReference>
<comment type="similarity">
    <text evidence="1">Belongs to the G-protein coupled receptor 2 family. LN-TM7 subfamily.</text>
</comment>
<feature type="compositionally biased region" description="Low complexity" evidence="3">
    <location>
        <begin position="383"/>
        <end position="399"/>
    </location>
</feature>
<dbReference type="EnsemblMetazoa" id="tetur02g08980.1">
    <property type="protein sequence ID" value="tetur02g08980.1"/>
    <property type="gene ID" value="tetur02g08980"/>
</dbReference>
<evidence type="ECO:0000256" key="4">
    <source>
        <dbReference type="SAM" id="Phobius"/>
    </source>
</evidence>
<dbReference type="STRING" id="32264.T1JWP3"/>
<feature type="compositionally biased region" description="Low complexity" evidence="3">
    <location>
        <begin position="133"/>
        <end position="168"/>
    </location>
</feature>
<dbReference type="eggNOG" id="KOG4729">
    <property type="taxonomic scope" value="Eukaryota"/>
</dbReference>
<dbReference type="GO" id="GO:0030246">
    <property type="term" value="F:carbohydrate binding"/>
    <property type="evidence" value="ECO:0007669"/>
    <property type="project" value="UniProtKB-KW"/>
</dbReference>
<dbReference type="CDD" id="cd22830">
    <property type="entry name" value="Gal_Rha_Lectin_dCirl"/>
    <property type="match status" value="1"/>
</dbReference>
<proteinExistence type="inferred from homology"/>
<keyword evidence="4" id="KW-1133">Transmembrane helix</keyword>
<reference evidence="8" key="1">
    <citation type="submission" date="2011-08" db="EMBL/GenBank/DDBJ databases">
        <authorList>
            <person name="Rombauts S."/>
        </authorList>
    </citation>
    <scope>NUCLEOTIDE SEQUENCE</scope>
    <source>
        <strain evidence="8">London</strain>
    </source>
</reference>
<dbReference type="KEGG" id="tut:107371285"/>
<keyword evidence="4" id="KW-0812">Transmembrane</keyword>
<accession>T1JWP3</accession>
<evidence type="ECO:0000256" key="1">
    <source>
        <dbReference type="ARBA" id="ARBA00010933"/>
    </source>
</evidence>
<dbReference type="EMBL" id="CAEY01000813">
    <property type="status" value="NOT_ANNOTATED_CDS"/>
    <property type="molecule type" value="Genomic_DNA"/>
</dbReference>
<dbReference type="InterPro" id="IPR000922">
    <property type="entry name" value="Lectin_gal-bd_dom"/>
</dbReference>
<feature type="region of interest" description="Disordered" evidence="3">
    <location>
        <begin position="128"/>
        <end position="168"/>
    </location>
</feature>
<organism evidence="7 8">
    <name type="scientific">Tetranychus urticae</name>
    <name type="common">Two-spotted spider mite</name>
    <dbReference type="NCBI Taxonomy" id="32264"/>
    <lineage>
        <taxon>Eukaryota</taxon>
        <taxon>Metazoa</taxon>
        <taxon>Ecdysozoa</taxon>
        <taxon>Arthropoda</taxon>
        <taxon>Chelicerata</taxon>
        <taxon>Arachnida</taxon>
        <taxon>Acari</taxon>
        <taxon>Acariformes</taxon>
        <taxon>Trombidiformes</taxon>
        <taxon>Prostigmata</taxon>
        <taxon>Eleutherengona</taxon>
        <taxon>Raphignathae</taxon>
        <taxon>Tetranychoidea</taxon>
        <taxon>Tetranychidae</taxon>
        <taxon>Tetranychus</taxon>
    </lineage>
</organism>
<dbReference type="Pfam" id="PF02140">
    <property type="entry name" value="SUEL_Lectin"/>
    <property type="match status" value="1"/>
</dbReference>
<evidence type="ECO:0000256" key="2">
    <source>
        <dbReference type="ARBA" id="ARBA00022734"/>
    </source>
</evidence>
<reference evidence="7" key="2">
    <citation type="submission" date="2015-06" db="UniProtKB">
        <authorList>
            <consortium name="EnsemblMetazoa"/>
        </authorList>
    </citation>
    <scope>IDENTIFICATION</scope>
</reference>
<keyword evidence="8" id="KW-1185">Reference proteome</keyword>
<dbReference type="OrthoDB" id="1100386at2759"/>
<name>T1JWP3_TETUR</name>
<feature type="chain" id="PRO_5004580717" description="SUEL-type lectin domain-containing protein" evidence="5">
    <location>
        <begin position="20"/>
        <end position="842"/>
    </location>
</feature>
<sequence length="842" mass="91495">MYLFMLILLFSFCAISCRAVGAQYRTATACENSVLEIVCEKDTHINLIRANFGRFSIQTCNEHGSHEMKVDCVSPISFRVMEESCGMKQSCVIPANSGHFGDPCPETPKYLEAHYQCLPDNQKKRYRWQSTTSRSKLPGKPLSSPSTSLPSSSSFSSTTTSTLPSVTQTSGLSFASLKPEVNHVHPNTSKDEISMKNGLTHPNSGYSVAAGTSTHINASRLDDYDTSLSIAKSGSNKLISLKVNPIERNFVSTSLPSSTPIKPTVFPSTPSSTIGYNKLSSPITPNLETSSPTIAPIKASSSLSERASTTSVKVAANDFDDRPIYIRHPHPGSPSESESEIVSDTSSDYSVARSKSDLPSPYPSHRKSTTGSSESDYINIYESLPSSSSSSLSSTSSNSDNVKLDKVSPTEYGSPSIFIRHPHPGVNRESSSTMVPPSTSPSTASSYDEQWMKSDSGSEMINEKSNQLSTNSWLSGNLSSNNLVTGIVFALGAALSALGLFFYLYIRDSNIKNRFLSLASALNGKIICSRNIAPMEPGASLKDDVSSLRKRGGHLISVTPTSKYMASENAAHYIRDPIIGPGSGSTLNVIAPLGVKYLLPSTTNSSSSVKDLTYGCSQLMNTLTVNNSSLTAPSAASNQHHHQQQQQQIQQQIHHHRLSSPNQGILGVTLHPTHHMRPTATGLPLPIGLVVEHVYECIDDDPYTAKLFMPVDCESNKYQRRDNSIYNGGDFMLPINNHHINHHQQQQQQSTDLTSTLQALPAIVQENVSLRSSGLGVSLNAPSGLSQSTPSSSSHPHYQLNFACYPCQSQVVNYINKDRIDQQLRENLSLVNPNDQRRPEIV</sequence>
<dbReference type="Proteomes" id="UP000015104">
    <property type="component" value="Unassembled WGS sequence"/>
</dbReference>
<protein>
    <recommendedName>
        <fullName evidence="6">SUEL-type lectin domain-containing protein</fullName>
    </recommendedName>
</protein>
<dbReference type="OMA" id="YRTATAC"/>
<feature type="domain" description="SUEL-type lectin" evidence="6">
    <location>
        <begin position="29"/>
        <end position="118"/>
    </location>
</feature>
<dbReference type="AlphaFoldDB" id="T1JWP3"/>
<dbReference type="HOGENOM" id="CLU_338132_0_0_1"/>
<feature type="region of interest" description="Disordered" evidence="3">
    <location>
        <begin position="180"/>
        <end position="206"/>
    </location>
</feature>
<dbReference type="InterPro" id="IPR043159">
    <property type="entry name" value="Lectin_gal-bd_sf"/>
</dbReference>
<feature type="region of interest" description="Disordered" evidence="3">
    <location>
        <begin position="630"/>
        <end position="656"/>
    </location>
</feature>
<dbReference type="PANTHER" id="PTHR46780">
    <property type="entry name" value="PROTEIN EVA-1"/>
    <property type="match status" value="1"/>
</dbReference>
<keyword evidence="4" id="KW-0472">Membrane</keyword>
<dbReference type="FunFam" id="2.60.120.740:FF:000001">
    <property type="entry name" value="Adhesion G protein-coupled receptor L2"/>
    <property type="match status" value="1"/>
</dbReference>
<gene>
    <name evidence="7" type="primary">107371285</name>
</gene>